<dbReference type="InterPro" id="IPR004143">
    <property type="entry name" value="BPL_LPL_catalytic"/>
</dbReference>
<organism evidence="3 4">
    <name type="scientific">Alistipes finegoldii</name>
    <dbReference type="NCBI Taxonomy" id="214856"/>
    <lineage>
        <taxon>Bacteria</taxon>
        <taxon>Pseudomonadati</taxon>
        <taxon>Bacteroidota</taxon>
        <taxon>Bacteroidia</taxon>
        <taxon>Bacteroidales</taxon>
        <taxon>Rikenellaceae</taxon>
        <taxon>Alistipes</taxon>
    </lineage>
</organism>
<evidence type="ECO:0000313" key="3">
    <source>
        <dbReference type="EMBL" id="GKI18117.1"/>
    </source>
</evidence>
<dbReference type="RefSeq" id="WP_244076190.1">
    <property type="nucleotide sequence ID" value="NZ_AP025581.1"/>
</dbReference>
<dbReference type="PANTHER" id="PTHR12835">
    <property type="entry name" value="BIOTIN PROTEIN LIGASE"/>
    <property type="match status" value="1"/>
</dbReference>
<accession>A0AA37NQR7</accession>
<evidence type="ECO:0000259" key="2">
    <source>
        <dbReference type="PROSITE" id="PS51733"/>
    </source>
</evidence>
<dbReference type="Gene3D" id="3.30.930.10">
    <property type="entry name" value="Bira Bifunctional Protein, Domain 2"/>
    <property type="match status" value="1"/>
</dbReference>
<dbReference type="PANTHER" id="PTHR12835:SF5">
    <property type="entry name" value="BIOTIN--PROTEIN LIGASE"/>
    <property type="match status" value="1"/>
</dbReference>
<evidence type="ECO:0000256" key="1">
    <source>
        <dbReference type="ARBA" id="ARBA00022598"/>
    </source>
</evidence>
<sequence>MIYRIDETTSTNDEARDAKYRHGDIVWAERQTAGRGQRGHTWTSPEGENLTFSMVLEPRFLPVGEQFLLSEAVTLALTDTFAAYGIDTRIKWTNDIYIGDRKLVGILIEHNHAGASLSRTIAGIGINVNQTAFDPALPNPVSLAQAGGCKFNRSRLLETFLVRCLRRYAQLERGEKETLQHAYRERMYRLGEQHPYRLPDGTLFQAAIEGVLPSGELILRHADGTRHEYLFREIEFVIAGKQENAGPAEK</sequence>
<protein>
    <submittedName>
        <fullName evidence="3">Biotin--[acetyl-CoA-carboxylase] ligase</fullName>
    </submittedName>
</protein>
<dbReference type="GO" id="GO:0004077">
    <property type="term" value="F:biotin--[biotin carboxyl-carrier protein] ligase activity"/>
    <property type="evidence" value="ECO:0007669"/>
    <property type="project" value="InterPro"/>
</dbReference>
<dbReference type="GO" id="GO:0005737">
    <property type="term" value="C:cytoplasm"/>
    <property type="evidence" value="ECO:0007669"/>
    <property type="project" value="TreeGrafter"/>
</dbReference>
<dbReference type="Pfam" id="PF03099">
    <property type="entry name" value="BPL_LplA_LipB"/>
    <property type="match status" value="1"/>
</dbReference>
<comment type="caution">
    <text evidence="3">The sequence shown here is derived from an EMBL/GenBank/DDBJ whole genome shotgun (WGS) entry which is preliminary data.</text>
</comment>
<dbReference type="EMBL" id="BQOL01000001">
    <property type="protein sequence ID" value="GKI18117.1"/>
    <property type="molecule type" value="Genomic_DNA"/>
</dbReference>
<dbReference type="SUPFAM" id="SSF55681">
    <property type="entry name" value="Class II aaRS and biotin synthetases"/>
    <property type="match status" value="1"/>
</dbReference>
<dbReference type="CDD" id="cd16442">
    <property type="entry name" value="BPL"/>
    <property type="match status" value="1"/>
</dbReference>
<reference evidence="3" key="1">
    <citation type="submission" date="2022-01" db="EMBL/GenBank/DDBJ databases">
        <title>Novel bile acid biosynthetic pathways are enriched in the microbiome of centenarians.</title>
        <authorList>
            <person name="Sato Y."/>
            <person name="Atarashi K."/>
            <person name="Plichta R.D."/>
            <person name="Arai Y."/>
            <person name="Sasajima S."/>
            <person name="Kearney M.S."/>
            <person name="Suda W."/>
            <person name="Takeshita K."/>
            <person name="Sasaki T."/>
            <person name="Okamoto S."/>
            <person name="Skelly N.A."/>
            <person name="Okamura Y."/>
            <person name="Vlamakis H."/>
            <person name="Li Y."/>
            <person name="Tanoue T."/>
            <person name="Takei H."/>
            <person name="Nittono H."/>
            <person name="Narushima S."/>
            <person name="Irie J."/>
            <person name="Itoh H."/>
            <person name="Moriya K."/>
            <person name="Sugiura Y."/>
            <person name="Suematsu M."/>
            <person name="Moritoki N."/>
            <person name="Shibata S."/>
            <person name="Littman R.D."/>
            <person name="Fischbach A.M."/>
            <person name="Uwamino Y."/>
            <person name="Inoue T."/>
            <person name="Honda A."/>
            <person name="Hattori M."/>
            <person name="Murai T."/>
            <person name="Xavier J.R."/>
            <person name="Hirose N."/>
            <person name="Honda K."/>
        </authorList>
    </citation>
    <scope>NUCLEOTIDE SEQUENCE</scope>
    <source>
        <strain evidence="3">CE91-St16</strain>
    </source>
</reference>
<gene>
    <name evidence="3" type="ORF">CE91St16_10250</name>
</gene>
<dbReference type="NCBIfam" id="TIGR00121">
    <property type="entry name" value="birA_ligase"/>
    <property type="match status" value="1"/>
</dbReference>
<dbReference type="PROSITE" id="PS51733">
    <property type="entry name" value="BPL_LPL_CATALYTIC"/>
    <property type="match status" value="1"/>
</dbReference>
<evidence type="ECO:0000313" key="4">
    <source>
        <dbReference type="Proteomes" id="UP001055105"/>
    </source>
</evidence>
<dbReference type="InterPro" id="IPR004408">
    <property type="entry name" value="Biotin_CoA_COase_ligase"/>
</dbReference>
<keyword evidence="1 3" id="KW-0436">Ligase</keyword>
<dbReference type="InterPro" id="IPR045864">
    <property type="entry name" value="aa-tRNA-synth_II/BPL/LPL"/>
</dbReference>
<proteinExistence type="predicted"/>
<name>A0AA37NQR7_9BACT</name>
<dbReference type="Proteomes" id="UP001055105">
    <property type="component" value="Unassembled WGS sequence"/>
</dbReference>
<dbReference type="AlphaFoldDB" id="A0AA37NQR7"/>
<feature type="domain" description="BPL/LPL catalytic" evidence="2">
    <location>
        <begin position="1"/>
        <end position="172"/>
    </location>
</feature>